<comment type="caution">
    <text evidence="1">The sequence shown here is derived from an EMBL/GenBank/DDBJ whole genome shotgun (WGS) entry which is preliminary data.</text>
</comment>
<reference evidence="1" key="2">
    <citation type="submission" date="2023-05" db="EMBL/GenBank/DDBJ databases">
        <authorList>
            <consortium name="Lawrence Berkeley National Laboratory"/>
            <person name="Steindorff A."/>
            <person name="Hensen N."/>
            <person name="Bonometti L."/>
            <person name="Westerberg I."/>
            <person name="Brannstrom I.O."/>
            <person name="Guillou S."/>
            <person name="Cros-Aarteil S."/>
            <person name="Calhoun S."/>
            <person name="Haridas S."/>
            <person name="Kuo A."/>
            <person name="Mondo S."/>
            <person name="Pangilinan J."/>
            <person name="Riley R."/>
            <person name="Labutti K."/>
            <person name="Andreopoulos B."/>
            <person name="Lipzen A."/>
            <person name="Chen C."/>
            <person name="Yanf M."/>
            <person name="Daum C."/>
            <person name="Ng V."/>
            <person name="Clum A."/>
            <person name="Ohm R."/>
            <person name="Martin F."/>
            <person name="Silar P."/>
            <person name="Natvig D."/>
            <person name="Lalanne C."/>
            <person name="Gautier V."/>
            <person name="Ament-Velasquez S.L."/>
            <person name="Kruys A."/>
            <person name="Hutchinson M.I."/>
            <person name="Powell A.J."/>
            <person name="Barry K."/>
            <person name="Miller A.N."/>
            <person name="Grigoriev I.V."/>
            <person name="Debuchy R."/>
            <person name="Gladieux P."/>
            <person name="Thoren M.H."/>
            <person name="Johannesson H."/>
        </authorList>
    </citation>
    <scope>NUCLEOTIDE SEQUENCE</scope>
    <source>
        <strain evidence="1">CBS 315.58</strain>
    </source>
</reference>
<reference evidence="1" key="1">
    <citation type="journal article" date="2023" name="Mol. Phylogenet. Evol.">
        <title>Genome-scale phylogeny and comparative genomics of the fungal order Sordariales.</title>
        <authorList>
            <person name="Hensen N."/>
            <person name="Bonometti L."/>
            <person name="Westerberg I."/>
            <person name="Brannstrom I.O."/>
            <person name="Guillou S."/>
            <person name="Cros-Aarteil S."/>
            <person name="Calhoun S."/>
            <person name="Haridas S."/>
            <person name="Kuo A."/>
            <person name="Mondo S."/>
            <person name="Pangilinan J."/>
            <person name="Riley R."/>
            <person name="LaButti K."/>
            <person name="Andreopoulos B."/>
            <person name="Lipzen A."/>
            <person name="Chen C."/>
            <person name="Yan M."/>
            <person name="Daum C."/>
            <person name="Ng V."/>
            <person name="Clum A."/>
            <person name="Steindorff A."/>
            <person name="Ohm R.A."/>
            <person name="Martin F."/>
            <person name="Silar P."/>
            <person name="Natvig D.O."/>
            <person name="Lalanne C."/>
            <person name="Gautier V."/>
            <person name="Ament-Velasquez S.L."/>
            <person name="Kruys A."/>
            <person name="Hutchinson M.I."/>
            <person name="Powell A.J."/>
            <person name="Barry K."/>
            <person name="Miller A.N."/>
            <person name="Grigoriev I.V."/>
            <person name="Debuchy R."/>
            <person name="Gladieux P."/>
            <person name="Hiltunen Thoren M."/>
            <person name="Johannesson H."/>
        </authorList>
    </citation>
    <scope>NUCLEOTIDE SEQUENCE</scope>
    <source>
        <strain evidence="1">CBS 315.58</strain>
    </source>
</reference>
<sequence length="200" mass="22854">MLSIGFTDDEINRPSTLPPLQENIVHEVNVYRLLTKYTDIPVPDPKSISSDFDAAGRIYIRIERIEKTVRASAALKRCWMPLEHRSSSTDADGPYDRYARIIRRNADYFVHYTVLPELRRLRSRTTGLDGFVVPLRQTLQIAVLINIEEARYFPEEIQQRTFNTAALEALCGDEDLARRHIGLLSPLPTLSGSKDGVQER</sequence>
<dbReference type="EMBL" id="MU863986">
    <property type="protein sequence ID" value="KAK4196400.1"/>
    <property type="molecule type" value="Genomic_DNA"/>
</dbReference>
<name>A0AAN6XBN0_9PEZI</name>
<evidence type="ECO:0000313" key="2">
    <source>
        <dbReference type="Proteomes" id="UP001303160"/>
    </source>
</evidence>
<accession>A0AAN6XBN0</accession>
<dbReference type="AlphaFoldDB" id="A0AAN6XBN0"/>
<gene>
    <name evidence="1" type="ORF">QBC40DRAFT_313758</name>
</gene>
<organism evidence="1 2">
    <name type="scientific">Triangularia verruculosa</name>
    <dbReference type="NCBI Taxonomy" id="2587418"/>
    <lineage>
        <taxon>Eukaryota</taxon>
        <taxon>Fungi</taxon>
        <taxon>Dikarya</taxon>
        <taxon>Ascomycota</taxon>
        <taxon>Pezizomycotina</taxon>
        <taxon>Sordariomycetes</taxon>
        <taxon>Sordariomycetidae</taxon>
        <taxon>Sordariales</taxon>
        <taxon>Podosporaceae</taxon>
        <taxon>Triangularia</taxon>
    </lineage>
</organism>
<evidence type="ECO:0000313" key="1">
    <source>
        <dbReference type="EMBL" id="KAK4196400.1"/>
    </source>
</evidence>
<keyword evidence="2" id="KW-1185">Reference proteome</keyword>
<proteinExistence type="predicted"/>
<protein>
    <submittedName>
        <fullName evidence="1">Uncharacterized protein</fullName>
    </submittedName>
</protein>
<dbReference type="Proteomes" id="UP001303160">
    <property type="component" value="Unassembled WGS sequence"/>
</dbReference>